<comment type="cofactor">
    <cofactor evidence="1">
        <name>Zn(2+)</name>
        <dbReference type="ChEBI" id="CHEBI:29105"/>
    </cofactor>
</comment>
<dbReference type="Gene3D" id="3.30.479.10">
    <property type="entry name" value="6-pyruvoyl tetrahydropterin synthase/QueD"/>
    <property type="match status" value="1"/>
</dbReference>
<dbReference type="GO" id="GO:0070497">
    <property type="term" value="F:6-carboxytetrahydropterin synthase activity"/>
    <property type="evidence" value="ECO:0007669"/>
    <property type="project" value="UniProtKB-EC"/>
</dbReference>
<evidence type="ECO:0000313" key="12">
    <source>
        <dbReference type="Proteomes" id="UP000001887"/>
    </source>
</evidence>
<evidence type="ECO:0000256" key="5">
    <source>
        <dbReference type="ARBA" id="ARBA00018141"/>
    </source>
</evidence>
<evidence type="ECO:0000256" key="3">
    <source>
        <dbReference type="ARBA" id="ARBA00008900"/>
    </source>
</evidence>
<keyword evidence="12" id="KW-1185">Reference proteome</keyword>
<dbReference type="GO" id="GO:0046872">
    <property type="term" value="F:metal ion binding"/>
    <property type="evidence" value="ECO:0007669"/>
    <property type="project" value="UniProtKB-KW"/>
</dbReference>
<dbReference type="PANTHER" id="PTHR12589:SF7">
    <property type="entry name" value="6-PYRUVOYL TETRAHYDROBIOPTERIN SYNTHASE"/>
    <property type="match status" value="1"/>
</dbReference>
<dbReference type="PANTHER" id="PTHR12589">
    <property type="entry name" value="PYRUVOYL TETRAHYDROBIOPTERIN SYNTHASE"/>
    <property type="match status" value="1"/>
</dbReference>
<evidence type="ECO:0000256" key="6">
    <source>
        <dbReference type="ARBA" id="ARBA00022723"/>
    </source>
</evidence>
<dbReference type="EMBL" id="CP001848">
    <property type="protein sequence ID" value="ADB18914.1"/>
    <property type="molecule type" value="Genomic_DNA"/>
</dbReference>
<evidence type="ECO:0000256" key="9">
    <source>
        <dbReference type="ARBA" id="ARBA00031449"/>
    </source>
</evidence>
<dbReference type="HOGENOM" id="CLU_111016_3_0_0"/>
<dbReference type="EC" id="4.1.2.50" evidence="4"/>
<dbReference type="Pfam" id="PF01242">
    <property type="entry name" value="PTPS"/>
    <property type="match status" value="1"/>
</dbReference>
<dbReference type="eggNOG" id="COG0720">
    <property type="taxonomic scope" value="Bacteria"/>
</dbReference>
<dbReference type="KEGG" id="psl:Psta_4266"/>
<dbReference type="AlphaFoldDB" id="D2R465"/>
<dbReference type="InterPro" id="IPR007115">
    <property type="entry name" value="6-PTP_synth/QueD"/>
</dbReference>
<comment type="pathway">
    <text evidence="2">Purine metabolism; 7-cyano-7-deazaguanine biosynthesis.</text>
</comment>
<evidence type="ECO:0000256" key="8">
    <source>
        <dbReference type="ARBA" id="ARBA00023239"/>
    </source>
</evidence>
<protein>
    <recommendedName>
        <fullName evidence="5">6-carboxy-5,6,7,8-tetrahydropterin synthase</fullName>
        <ecNumber evidence="4">4.1.2.50</ecNumber>
    </recommendedName>
    <alternativeName>
        <fullName evidence="9">Queuosine biosynthesis protein QueD</fullName>
    </alternativeName>
</protein>
<evidence type="ECO:0000256" key="10">
    <source>
        <dbReference type="ARBA" id="ARBA00048807"/>
    </source>
</evidence>
<evidence type="ECO:0000256" key="2">
    <source>
        <dbReference type="ARBA" id="ARBA00005061"/>
    </source>
</evidence>
<dbReference type="Proteomes" id="UP000001887">
    <property type="component" value="Chromosome"/>
</dbReference>
<gene>
    <name evidence="11" type="ordered locus">Psta_4266</name>
</gene>
<keyword evidence="7" id="KW-0862">Zinc</keyword>
<dbReference type="STRING" id="530564.Psta_4266"/>
<evidence type="ECO:0000313" key="11">
    <source>
        <dbReference type="EMBL" id="ADB18914.1"/>
    </source>
</evidence>
<organism evidence="11 12">
    <name type="scientific">Pirellula staleyi (strain ATCC 27377 / DSM 6068 / ICPB 4128)</name>
    <name type="common">Pirella staleyi</name>
    <dbReference type="NCBI Taxonomy" id="530564"/>
    <lineage>
        <taxon>Bacteria</taxon>
        <taxon>Pseudomonadati</taxon>
        <taxon>Planctomycetota</taxon>
        <taxon>Planctomycetia</taxon>
        <taxon>Pirellulales</taxon>
        <taxon>Pirellulaceae</taxon>
        <taxon>Pirellula</taxon>
    </lineage>
</organism>
<evidence type="ECO:0000256" key="4">
    <source>
        <dbReference type="ARBA" id="ARBA00012982"/>
    </source>
</evidence>
<proteinExistence type="inferred from homology"/>
<dbReference type="SUPFAM" id="SSF55620">
    <property type="entry name" value="Tetrahydrobiopterin biosynthesis enzymes-like"/>
    <property type="match status" value="1"/>
</dbReference>
<evidence type="ECO:0000256" key="7">
    <source>
        <dbReference type="ARBA" id="ARBA00022833"/>
    </source>
</evidence>
<keyword evidence="8" id="KW-0456">Lyase</keyword>
<reference evidence="11 12" key="1">
    <citation type="journal article" date="2009" name="Stand. Genomic Sci.">
        <title>Complete genome sequence of Pirellula staleyi type strain (ATCC 27377).</title>
        <authorList>
            <person name="Clum A."/>
            <person name="Tindall B.J."/>
            <person name="Sikorski J."/>
            <person name="Ivanova N."/>
            <person name="Mavrommatis K."/>
            <person name="Lucas S."/>
            <person name="Glavina del Rio T."/>
            <person name="Nolan M."/>
            <person name="Chen F."/>
            <person name="Tice H."/>
            <person name="Pitluck S."/>
            <person name="Cheng J.F."/>
            <person name="Chertkov O."/>
            <person name="Brettin T."/>
            <person name="Han C."/>
            <person name="Detter J.C."/>
            <person name="Kuske C."/>
            <person name="Bruce D."/>
            <person name="Goodwin L."/>
            <person name="Ovchinikova G."/>
            <person name="Pati A."/>
            <person name="Mikhailova N."/>
            <person name="Chen A."/>
            <person name="Palaniappan K."/>
            <person name="Land M."/>
            <person name="Hauser L."/>
            <person name="Chang Y.J."/>
            <person name="Jeffries C.D."/>
            <person name="Chain P."/>
            <person name="Rohde M."/>
            <person name="Goker M."/>
            <person name="Bristow J."/>
            <person name="Eisen J.A."/>
            <person name="Markowitz V."/>
            <person name="Hugenholtz P."/>
            <person name="Kyrpides N.C."/>
            <person name="Klenk H.P."/>
            <person name="Lapidus A."/>
        </authorList>
    </citation>
    <scope>NUCLEOTIDE SEQUENCE [LARGE SCALE GENOMIC DNA]</scope>
    <source>
        <strain evidence="12">ATCC 27377 / DSM 6068 / ICPB 4128</strain>
    </source>
</reference>
<dbReference type="UniPathway" id="UPA00391"/>
<dbReference type="InterPro" id="IPR038418">
    <property type="entry name" value="6-PTP_synth/QueD_sf"/>
</dbReference>
<sequence length="182" mass="20476">MTEPIKIEPAANLTERYRIRLEKEAHVFAAAHFITFAGNICEPLHGHNYGVAVEIEAPLDENQYVIDFIAVRDELTAITQTLDHRMLLPTSHPLIQVTADEREVTARFGDKRWVFPRTDCVLLPLTNTTSELLARYIGLALRERLAARLPAQVVGSITRFSVEVDENHGQRGIWSLAADAVH</sequence>
<comment type="catalytic activity">
    <reaction evidence="10">
        <text>7,8-dihydroneopterin 3'-triphosphate + H2O = 6-carboxy-5,6,7,8-tetrahydropterin + triphosphate + acetaldehyde + 2 H(+)</text>
        <dbReference type="Rhea" id="RHEA:27966"/>
        <dbReference type="ChEBI" id="CHEBI:15343"/>
        <dbReference type="ChEBI" id="CHEBI:15377"/>
        <dbReference type="ChEBI" id="CHEBI:15378"/>
        <dbReference type="ChEBI" id="CHEBI:18036"/>
        <dbReference type="ChEBI" id="CHEBI:58462"/>
        <dbReference type="ChEBI" id="CHEBI:61032"/>
        <dbReference type="EC" id="4.1.2.50"/>
    </reaction>
</comment>
<keyword evidence="6" id="KW-0479">Metal-binding</keyword>
<accession>D2R465</accession>
<comment type="similarity">
    <text evidence="3">Belongs to the PTPS family. QueD subfamily.</text>
</comment>
<name>D2R465_PIRSD</name>
<evidence type="ECO:0000256" key="1">
    <source>
        <dbReference type="ARBA" id="ARBA00001947"/>
    </source>
</evidence>